<keyword evidence="3" id="KW-1185">Reference proteome</keyword>
<evidence type="ECO:0000313" key="3">
    <source>
        <dbReference type="Proteomes" id="UP001642540"/>
    </source>
</evidence>
<feature type="compositionally biased region" description="Polar residues" evidence="1">
    <location>
        <begin position="95"/>
        <end position="105"/>
    </location>
</feature>
<protein>
    <submittedName>
        <fullName evidence="2">Uncharacterized protein</fullName>
    </submittedName>
</protein>
<sequence>MISSFWNLCRACPSMPVEKQLHSEYRSTFQWHEYVGNRADPSSLTQQHQPQQPQQNQLAVVRQPHRSTQSQVLWASAAKAVEETIKRKRHPDILNRTSNGWTTKSTADEIRSQNQVSREQKQVSRFL</sequence>
<evidence type="ECO:0000313" key="2">
    <source>
        <dbReference type="EMBL" id="CAL8129693.1"/>
    </source>
</evidence>
<reference evidence="2 3" key="1">
    <citation type="submission" date="2024-08" db="EMBL/GenBank/DDBJ databases">
        <authorList>
            <person name="Cucini C."/>
            <person name="Frati F."/>
        </authorList>
    </citation>
    <scope>NUCLEOTIDE SEQUENCE [LARGE SCALE GENOMIC DNA]</scope>
</reference>
<feature type="compositionally biased region" description="Low complexity" evidence="1">
    <location>
        <begin position="46"/>
        <end position="57"/>
    </location>
</feature>
<gene>
    <name evidence="2" type="ORF">ODALV1_LOCUS23396</name>
</gene>
<dbReference type="EMBL" id="CAXLJM020000078">
    <property type="protein sequence ID" value="CAL8129693.1"/>
    <property type="molecule type" value="Genomic_DNA"/>
</dbReference>
<accession>A0ABP1RKY1</accession>
<proteinExistence type="predicted"/>
<organism evidence="2 3">
    <name type="scientific">Orchesella dallaii</name>
    <dbReference type="NCBI Taxonomy" id="48710"/>
    <lineage>
        <taxon>Eukaryota</taxon>
        <taxon>Metazoa</taxon>
        <taxon>Ecdysozoa</taxon>
        <taxon>Arthropoda</taxon>
        <taxon>Hexapoda</taxon>
        <taxon>Collembola</taxon>
        <taxon>Entomobryomorpha</taxon>
        <taxon>Entomobryoidea</taxon>
        <taxon>Orchesellidae</taxon>
        <taxon>Orchesellinae</taxon>
        <taxon>Orchesella</taxon>
    </lineage>
</organism>
<dbReference type="Proteomes" id="UP001642540">
    <property type="component" value="Unassembled WGS sequence"/>
</dbReference>
<comment type="caution">
    <text evidence="2">The sequence shown here is derived from an EMBL/GenBank/DDBJ whole genome shotgun (WGS) entry which is preliminary data.</text>
</comment>
<name>A0ABP1RKY1_9HEXA</name>
<feature type="compositionally biased region" description="Basic and acidic residues" evidence="1">
    <location>
        <begin position="118"/>
        <end position="127"/>
    </location>
</feature>
<evidence type="ECO:0000256" key="1">
    <source>
        <dbReference type="SAM" id="MobiDB-lite"/>
    </source>
</evidence>
<feature type="region of interest" description="Disordered" evidence="1">
    <location>
        <begin position="86"/>
        <end position="127"/>
    </location>
</feature>
<feature type="region of interest" description="Disordered" evidence="1">
    <location>
        <begin position="37"/>
        <end position="65"/>
    </location>
</feature>